<protein>
    <submittedName>
        <fullName evidence="3">Uncharacterized protein</fullName>
    </submittedName>
</protein>
<dbReference type="AlphaFoldDB" id="A0A9K3I869"/>
<gene>
    <name evidence="3" type="ORF">HanXRQr2_Chr09g0400581</name>
</gene>
<feature type="transmembrane region" description="Helical" evidence="2">
    <location>
        <begin position="48"/>
        <end position="71"/>
    </location>
</feature>
<reference evidence="3" key="2">
    <citation type="submission" date="2020-06" db="EMBL/GenBank/DDBJ databases">
        <title>Helianthus annuus Genome sequencing and assembly Release 2.</title>
        <authorList>
            <person name="Gouzy J."/>
            <person name="Langlade N."/>
            <person name="Munos S."/>
        </authorList>
    </citation>
    <scope>NUCLEOTIDE SEQUENCE</scope>
    <source>
        <tissue evidence="3">Leaves</tissue>
    </source>
</reference>
<evidence type="ECO:0000313" key="3">
    <source>
        <dbReference type="EMBL" id="KAF5791952.1"/>
    </source>
</evidence>
<feature type="transmembrane region" description="Helical" evidence="2">
    <location>
        <begin position="12"/>
        <end position="28"/>
    </location>
</feature>
<proteinExistence type="predicted"/>
<dbReference type="EMBL" id="MNCJ02000324">
    <property type="protein sequence ID" value="KAF5791952.1"/>
    <property type="molecule type" value="Genomic_DNA"/>
</dbReference>
<keyword evidence="2" id="KW-1133">Transmembrane helix</keyword>
<organism evidence="3 4">
    <name type="scientific">Helianthus annuus</name>
    <name type="common">Common sunflower</name>
    <dbReference type="NCBI Taxonomy" id="4232"/>
    <lineage>
        <taxon>Eukaryota</taxon>
        <taxon>Viridiplantae</taxon>
        <taxon>Streptophyta</taxon>
        <taxon>Embryophyta</taxon>
        <taxon>Tracheophyta</taxon>
        <taxon>Spermatophyta</taxon>
        <taxon>Magnoliopsida</taxon>
        <taxon>eudicotyledons</taxon>
        <taxon>Gunneridae</taxon>
        <taxon>Pentapetalae</taxon>
        <taxon>asterids</taxon>
        <taxon>campanulids</taxon>
        <taxon>Asterales</taxon>
        <taxon>Asteraceae</taxon>
        <taxon>Asteroideae</taxon>
        <taxon>Heliantheae alliance</taxon>
        <taxon>Heliantheae</taxon>
        <taxon>Helianthus</taxon>
    </lineage>
</organism>
<dbReference type="Proteomes" id="UP000215914">
    <property type="component" value="Unassembled WGS sequence"/>
</dbReference>
<keyword evidence="4" id="KW-1185">Reference proteome</keyword>
<comment type="caution">
    <text evidence="3">The sequence shown here is derived from an EMBL/GenBank/DDBJ whole genome shotgun (WGS) entry which is preliminary data.</text>
</comment>
<reference evidence="3" key="1">
    <citation type="journal article" date="2017" name="Nature">
        <title>The sunflower genome provides insights into oil metabolism, flowering and Asterid evolution.</title>
        <authorList>
            <person name="Badouin H."/>
            <person name="Gouzy J."/>
            <person name="Grassa C.J."/>
            <person name="Murat F."/>
            <person name="Staton S.E."/>
            <person name="Cottret L."/>
            <person name="Lelandais-Briere C."/>
            <person name="Owens G.L."/>
            <person name="Carrere S."/>
            <person name="Mayjonade B."/>
            <person name="Legrand L."/>
            <person name="Gill N."/>
            <person name="Kane N.C."/>
            <person name="Bowers J.E."/>
            <person name="Hubner S."/>
            <person name="Bellec A."/>
            <person name="Berard A."/>
            <person name="Berges H."/>
            <person name="Blanchet N."/>
            <person name="Boniface M.C."/>
            <person name="Brunel D."/>
            <person name="Catrice O."/>
            <person name="Chaidir N."/>
            <person name="Claudel C."/>
            <person name="Donnadieu C."/>
            <person name="Faraut T."/>
            <person name="Fievet G."/>
            <person name="Helmstetter N."/>
            <person name="King M."/>
            <person name="Knapp S.J."/>
            <person name="Lai Z."/>
            <person name="Le Paslier M.C."/>
            <person name="Lippi Y."/>
            <person name="Lorenzon L."/>
            <person name="Mandel J.R."/>
            <person name="Marage G."/>
            <person name="Marchand G."/>
            <person name="Marquand E."/>
            <person name="Bret-Mestries E."/>
            <person name="Morien E."/>
            <person name="Nambeesan S."/>
            <person name="Nguyen T."/>
            <person name="Pegot-Espagnet P."/>
            <person name="Pouilly N."/>
            <person name="Raftis F."/>
            <person name="Sallet E."/>
            <person name="Schiex T."/>
            <person name="Thomas J."/>
            <person name="Vandecasteele C."/>
            <person name="Vares D."/>
            <person name="Vear F."/>
            <person name="Vautrin S."/>
            <person name="Crespi M."/>
            <person name="Mangin B."/>
            <person name="Burke J.M."/>
            <person name="Salse J."/>
            <person name="Munos S."/>
            <person name="Vincourt P."/>
            <person name="Rieseberg L.H."/>
            <person name="Langlade N.B."/>
        </authorList>
    </citation>
    <scope>NUCLEOTIDE SEQUENCE</scope>
    <source>
        <tissue evidence="3">Leaves</tissue>
    </source>
</reference>
<keyword evidence="2" id="KW-0472">Membrane</keyword>
<sequence length="136" mass="14854">MKRMYENFTSAFNFPEGILAMGGLSPFYPNRPKAFLNGRVNYSFGGYFAQFCCLGLLHCLFYYSSTCSFYVEMSLWSLMQADVKGVSFVVEGVKNQEMGVVLRGEAPNVEGQDVEVVPGDGSPLLEGASPKGSEGS</sequence>
<evidence type="ECO:0000313" key="4">
    <source>
        <dbReference type="Proteomes" id="UP000215914"/>
    </source>
</evidence>
<feature type="region of interest" description="Disordered" evidence="1">
    <location>
        <begin position="112"/>
        <end position="136"/>
    </location>
</feature>
<keyword evidence="2" id="KW-0812">Transmembrane</keyword>
<name>A0A9K3I869_HELAN</name>
<dbReference type="Gramene" id="mRNA:HanXRQr2_Chr09g0400581">
    <property type="protein sequence ID" value="CDS:HanXRQr2_Chr09g0400581.1"/>
    <property type="gene ID" value="HanXRQr2_Chr09g0400581"/>
</dbReference>
<accession>A0A9K3I869</accession>
<evidence type="ECO:0000256" key="2">
    <source>
        <dbReference type="SAM" id="Phobius"/>
    </source>
</evidence>
<evidence type="ECO:0000256" key="1">
    <source>
        <dbReference type="SAM" id="MobiDB-lite"/>
    </source>
</evidence>